<keyword evidence="4" id="KW-1185">Reference proteome</keyword>
<accession>A0ABS4KXM9</accession>
<reference evidence="3 4" key="1">
    <citation type="submission" date="2021-03" db="EMBL/GenBank/DDBJ databases">
        <title>Genomic Encyclopedia of Type Strains, Phase IV (KMG-IV): sequencing the most valuable type-strain genomes for metagenomic binning, comparative biology and taxonomic classification.</title>
        <authorList>
            <person name="Goeker M."/>
        </authorList>
    </citation>
    <scope>NUCLEOTIDE SEQUENCE [LARGE SCALE GENOMIC DNA]</scope>
    <source>
        <strain evidence="3 4">DSM 40526</strain>
    </source>
</reference>
<dbReference type="Gene3D" id="2.30.30.1060">
    <property type="match status" value="1"/>
</dbReference>
<evidence type="ECO:0000313" key="4">
    <source>
        <dbReference type="Proteomes" id="UP001519310"/>
    </source>
</evidence>
<evidence type="ECO:0000313" key="3">
    <source>
        <dbReference type="EMBL" id="MBP2034795.1"/>
    </source>
</evidence>
<gene>
    <name evidence="3" type="ORF">J2Z77_000579</name>
</gene>
<dbReference type="RefSeq" id="WP_189965463.1">
    <property type="nucleotide sequence ID" value="NZ_BMVL01000002.1"/>
</dbReference>
<feature type="region of interest" description="Disordered" evidence="1">
    <location>
        <begin position="1"/>
        <end position="74"/>
    </location>
</feature>
<proteinExistence type="predicted"/>
<organism evidence="3 4">
    <name type="scientific">Streptomyces avidinii</name>
    <dbReference type="NCBI Taxonomy" id="1895"/>
    <lineage>
        <taxon>Bacteria</taxon>
        <taxon>Bacillati</taxon>
        <taxon>Actinomycetota</taxon>
        <taxon>Actinomycetes</taxon>
        <taxon>Kitasatosporales</taxon>
        <taxon>Streptomycetaceae</taxon>
        <taxon>Streptomyces</taxon>
    </lineage>
</organism>
<feature type="domain" description="Hypervirulence associated protein TUDOR" evidence="2">
    <location>
        <begin position="10"/>
        <end position="68"/>
    </location>
</feature>
<feature type="compositionally biased region" description="Basic and acidic residues" evidence="1">
    <location>
        <begin position="63"/>
        <end position="74"/>
    </location>
</feature>
<feature type="compositionally biased region" description="Basic and acidic residues" evidence="1">
    <location>
        <begin position="1"/>
        <end position="15"/>
    </location>
</feature>
<protein>
    <recommendedName>
        <fullName evidence="2">Hypervirulence associated protein TUDOR domain-containing protein</fullName>
    </recommendedName>
</protein>
<dbReference type="InterPro" id="IPR021331">
    <property type="entry name" value="Hva1_TUDOR"/>
</dbReference>
<evidence type="ECO:0000256" key="1">
    <source>
        <dbReference type="SAM" id="MobiDB-lite"/>
    </source>
</evidence>
<comment type="caution">
    <text evidence="3">The sequence shown here is derived from an EMBL/GenBank/DDBJ whole genome shotgun (WGS) entry which is preliminary data.</text>
</comment>
<evidence type="ECO:0000259" key="2">
    <source>
        <dbReference type="Pfam" id="PF11160"/>
    </source>
</evidence>
<name>A0ABS4KXM9_STRAV</name>
<sequence length="74" mass="8383">MSDGKDLRRGDEVSWRSHGRTVPGKVKKKITKRTRAAGRTVDARREEPQYEVESHTSGRSAVHRPEALRWKGGS</sequence>
<feature type="compositionally biased region" description="Basic residues" evidence="1">
    <location>
        <begin position="25"/>
        <end position="36"/>
    </location>
</feature>
<dbReference type="Pfam" id="PF11160">
    <property type="entry name" value="Hva1_TUDOR"/>
    <property type="match status" value="1"/>
</dbReference>
<feature type="compositionally biased region" description="Basic and acidic residues" evidence="1">
    <location>
        <begin position="41"/>
        <end position="56"/>
    </location>
</feature>
<dbReference type="Proteomes" id="UP001519310">
    <property type="component" value="Unassembled WGS sequence"/>
</dbReference>
<dbReference type="EMBL" id="JAGGLQ010000001">
    <property type="protein sequence ID" value="MBP2034795.1"/>
    <property type="molecule type" value="Genomic_DNA"/>
</dbReference>